<protein>
    <submittedName>
        <fullName evidence="7">Sodium-independent anion transporter</fullName>
    </submittedName>
</protein>
<dbReference type="Pfam" id="PF00916">
    <property type="entry name" value="Sulfate_transp"/>
    <property type="match status" value="1"/>
</dbReference>
<keyword evidence="3 5" id="KW-1133">Transmembrane helix</keyword>
<dbReference type="GO" id="GO:0055085">
    <property type="term" value="P:transmembrane transport"/>
    <property type="evidence" value="ECO:0007669"/>
    <property type="project" value="InterPro"/>
</dbReference>
<keyword evidence="4 5" id="KW-0472">Membrane</keyword>
<accession>A0A2M8Q826</accession>
<dbReference type="InterPro" id="IPR001902">
    <property type="entry name" value="SLC26A/SulP_fam"/>
</dbReference>
<sequence length="179" mass="18366">ATMLAPVGMAYAQAAGLPPVHGLYATVVPLLAYAIFGPSRILVVGPDSSLAPIIAATVLPLAHGDVQRAVALAGVMAIMAGVVCIGAGVARLGFLTELLSKPIRYGYMNGIALIVLVSQAPTLLGVSVQGDNALQRAWELLEEIAAGRVNWIAFAIGGAALVAALLLKRQPRLPAMLIV</sequence>
<proteinExistence type="predicted"/>
<dbReference type="EMBL" id="PGTN01000619">
    <property type="protein sequence ID" value="PJF45934.1"/>
    <property type="molecule type" value="Genomic_DNA"/>
</dbReference>
<feature type="non-terminal residue" evidence="7">
    <location>
        <position position="1"/>
    </location>
</feature>
<dbReference type="PANTHER" id="PTHR11814">
    <property type="entry name" value="SULFATE TRANSPORTER"/>
    <property type="match status" value="1"/>
</dbReference>
<reference evidence="7 8" key="1">
    <citation type="submission" date="2017-11" db="EMBL/GenBank/DDBJ databases">
        <title>Evolution of Phototrophy in the Chloroflexi Phylum Driven by Horizontal Gene Transfer.</title>
        <authorList>
            <person name="Ward L.M."/>
            <person name="Hemp J."/>
            <person name="Shih P.M."/>
            <person name="Mcglynn S.E."/>
            <person name="Fischer W."/>
        </authorList>
    </citation>
    <scope>NUCLEOTIDE SEQUENCE [LARGE SCALE GENOMIC DNA]</scope>
    <source>
        <strain evidence="7">JP3_7</strain>
    </source>
</reference>
<evidence type="ECO:0000256" key="1">
    <source>
        <dbReference type="ARBA" id="ARBA00004141"/>
    </source>
</evidence>
<evidence type="ECO:0000256" key="3">
    <source>
        <dbReference type="ARBA" id="ARBA00022989"/>
    </source>
</evidence>
<evidence type="ECO:0000313" key="8">
    <source>
        <dbReference type="Proteomes" id="UP000230790"/>
    </source>
</evidence>
<evidence type="ECO:0000313" key="7">
    <source>
        <dbReference type="EMBL" id="PJF45934.1"/>
    </source>
</evidence>
<evidence type="ECO:0000256" key="2">
    <source>
        <dbReference type="ARBA" id="ARBA00022692"/>
    </source>
</evidence>
<name>A0A2M8Q826_9CHLR</name>
<feature type="non-terminal residue" evidence="7">
    <location>
        <position position="179"/>
    </location>
</feature>
<dbReference type="AlphaFoldDB" id="A0A2M8Q826"/>
<evidence type="ECO:0000256" key="4">
    <source>
        <dbReference type="ARBA" id="ARBA00023136"/>
    </source>
</evidence>
<feature type="transmembrane region" description="Helical" evidence="5">
    <location>
        <begin position="69"/>
        <end position="94"/>
    </location>
</feature>
<evidence type="ECO:0000256" key="5">
    <source>
        <dbReference type="SAM" id="Phobius"/>
    </source>
</evidence>
<dbReference type="Proteomes" id="UP000230790">
    <property type="component" value="Unassembled WGS sequence"/>
</dbReference>
<comment type="caution">
    <text evidence="7">The sequence shown here is derived from an EMBL/GenBank/DDBJ whole genome shotgun (WGS) entry which is preliminary data.</text>
</comment>
<dbReference type="GO" id="GO:0016020">
    <property type="term" value="C:membrane"/>
    <property type="evidence" value="ECO:0007669"/>
    <property type="project" value="UniProtKB-SubCell"/>
</dbReference>
<organism evidence="7 8">
    <name type="scientific">Candidatus Thermofonsia Clade 3 bacterium</name>
    <dbReference type="NCBI Taxonomy" id="2364212"/>
    <lineage>
        <taxon>Bacteria</taxon>
        <taxon>Bacillati</taxon>
        <taxon>Chloroflexota</taxon>
        <taxon>Candidatus Thermofontia</taxon>
        <taxon>Candidatus Thermofonsia Clade 3</taxon>
    </lineage>
</organism>
<feature type="domain" description="SLC26A/SulP transporter" evidence="6">
    <location>
        <begin position="2"/>
        <end position="169"/>
    </location>
</feature>
<gene>
    <name evidence="7" type="ORF">CUN48_16365</name>
</gene>
<keyword evidence="2 5" id="KW-0812">Transmembrane</keyword>
<feature type="transmembrane region" description="Helical" evidence="5">
    <location>
        <begin position="43"/>
        <end position="63"/>
    </location>
</feature>
<feature type="transmembrane region" description="Helical" evidence="5">
    <location>
        <begin position="106"/>
        <end position="128"/>
    </location>
</feature>
<comment type="subcellular location">
    <subcellularLocation>
        <location evidence="1">Membrane</location>
        <topology evidence="1">Multi-pass membrane protein</topology>
    </subcellularLocation>
</comment>
<dbReference type="InterPro" id="IPR011547">
    <property type="entry name" value="SLC26A/SulP_dom"/>
</dbReference>
<evidence type="ECO:0000259" key="6">
    <source>
        <dbReference type="Pfam" id="PF00916"/>
    </source>
</evidence>
<feature type="transmembrane region" description="Helical" evidence="5">
    <location>
        <begin position="148"/>
        <end position="167"/>
    </location>
</feature>
<feature type="transmembrane region" description="Helical" evidence="5">
    <location>
        <begin position="20"/>
        <end position="36"/>
    </location>
</feature>